<dbReference type="InterPro" id="IPR018114">
    <property type="entry name" value="TRYPSIN_HIS"/>
</dbReference>
<dbReference type="PANTHER" id="PTHR24253:SF169">
    <property type="entry name" value="PROSTASIN"/>
    <property type="match status" value="1"/>
</dbReference>
<keyword evidence="7 16" id="KW-0378">Hydrolase</keyword>
<dbReference type="InterPro" id="IPR001254">
    <property type="entry name" value="Trypsin_dom"/>
</dbReference>
<dbReference type="PROSITE" id="PS00135">
    <property type="entry name" value="TRYPSIN_SER"/>
    <property type="match status" value="2"/>
</dbReference>
<keyword evidence="10" id="KW-1015">Disulfide bond</keyword>
<keyword evidence="9" id="KW-0865">Zymogen</keyword>
<dbReference type="InterPro" id="IPR001314">
    <property type="entry name" value="Peptidase_S1A"/>
</dbReference>
<feature type="chain" id="PRO_5039943360" description="Polyserase-2" evidence="19">
    <location>
        <begin position="17"/>
        <end position="1225"/>
    </location>
</feature>
<dbReference type="CTD" id="146547"/>
<gene>
    <name evidence="22" type="primary">Prss36</name>
</gene>
<dbReference type="PROSITE" id="PS50240">
    <property type="entry name" value="TRYPSIN_DOM"/>
    <property type="match status" value="4"/>
</dbReference>
<evidence type="ECO:0000256" key="9">
    <source>
        <dbReference type="ARBA" id="ARBA00023145"/>
    </source>
</evidence>
<dbReference type="Pfam" id="PF00089">
    <property type="entry name" value="Trypsin"/>
    <property type="match status" value="4"/>
</dbReference>
<dbReference type="CDD" id="cd00190">
    <property type="entry name" value="Tryp_SPc"/>
    <property type="match status" value="2"/>
</dbReference>
<keyword evidence="5 19" id="KW-0732">Signal</keyword>
<organism evidence="21 22">
    <name type="scientific">Cricetulus griseus</name>
    <name type="common">Chinese hamster</name>
    <name type="synonym">Cricetulus barabensis griseus</name>
    <dbReference type="NCBI Taxonomy" id="10029"/>
    <lineage>
        <taxon>Eukaryota</taxon>
        <taxon>Metazoa</taxon>
        <taxon>Chordata</taxon>
        <taxon>Craniata</taxon>
        <taxon>Vertebrata</taxon>
        <taxon>Euteleostomi</taxon>
        <taxon>Mammalia</taxon>
        <taxon>Eutheria</taxon>
        <taxon>Euarchontoglires</taxon>
        <taxon>Glires</taxon>
        <taxon>Rodentia</taxon>
        <taxon>Myomorpha</taxon>
        <taxon>Muroidea</taxon>
        <taxon>Cricetidae</taxon>
        <taxon>Cricetinae</taxon>
        <taxon>Cricetulus</taxon>
    </lineage>
</organism>
<evidence type="ECO:0000259" key="20">
    <source>
        <dbReference type="PROSITE" id="PS50240"/>
    </source>
</evidence>
<keyword evidence="21" id="KW-1185">Reference proteome</keyword>
<dbReference type="InterPro" id="IPR043504">
    <property type="entry name" value="Peptidase_S1_PA_chymotrypsin"/>
</dbReference>
<dbReference type="SUPFAM" id="SSF50494">
    <property type="entry name" value="Trypsin-like serine proteases"/>
    <property type="match status" value="4"/>
</dbReference>
<keyword evidence="2" id="KW-0964">Secreted</keyword>
<sequence>MSQHLFLPVVIMVVSPSPIPGAFQDSAVSPTQGESEVLDCGRPEPSSRIVGGSDAHPGTWPWQVSLHHGGGHICGGSLIAPSWVLSAAHCFVTNGTLEPAEEWSVLLGVHSQDGPMDGAHLRSVAAILVPHNYSRVELGADVALLRLASPARLSPSVQPVCLPRSSHRFAHGTACWATGWGDVQEADPLPLPWVLQEVELRLLGEAACQCLYSRPGPFNLTFQLLPGMLCAGYPEGRRDTCQGDSGGPLVCEDGGRWFQAGITSFGFGCGRRNRPGVFTAVAPYESWIREHVMGSEPGPAFPSQLQKPQSGPWEPREENCTFAQPECGKASRPGTWPWEAQVMVPGSRPCYGVLVSDSWVLAPASCFLDYPIQQPRTSDSPPRDLEAWRVLLPSRPEEERVARLVPHENASRDSASDLALLQLRTRVNLTAAPSAVCLPHPEHFFLPGSRCRLARWGRGESAPGSSAQLEAQLMSSWWCHCLYGRQGASVPPPGEPPLWLCPAYLEEEEAGRCWKDSGWSLLCREEGTWFLAGYRTLSNGCLRPRAFSPLQTHGPWISHVTQGAYLEDQLTWDWGPEGEETEKQICPPHTEHGACGLRPKATPAGVLWPWLTEVHVTGNGVCTGILVAPGWVLAATHCILRLGSTTVPYIEVYLGLEGASSLPQGHQVSRSVISIRLPRHLGLRPPLALLELNSRVEPSPSALPICLQPGGIPPGASCWVLGWKDPQDRVPVAAAVSILTPRLCHCLYQGILTPGTFCVLYTEGQEDKCEVTSAPPLLCQSEGGPWVLMGMAVRGSQELFAAIGPEAAWISQTVGEAHFLPPSGPPYWPPEDSDLCPQDLAGAASSSKVAALLLLPLAPLIQAFHSFLVYLESPARPGPSSWAMALRVDLGPGQLEAVAILLLMGLLQSRMGADGTEAPCGAVMQPRITGGSSAKPGQWPWQVSITYEGIHVCGGSLVSDQWVVSAAHCFPREHYKEQYEVKLGAHQLDSYNNDTVVRTVAHIISHSSYREEGSQGDIALVRLSSPVSFSRYIKPICLPAANASFPNGLHCTVTGWGHVAPSVSLQTPRPLQQLEVPLISRETCSCLYNINAVPEEPHTIQQDMLCAGYVKGGKDACQGDSGGPLSCPIEGLWYLAGIVSWGDACGAPNRPGVYTLTSTYASWIHHNVAELQPRMVPQTQESQPDGHLCNHHPVFNSAPAWGLLRPIPFLPLGLALGLFCLWFEH</sequence>
<feature type="domain" description="Peptidase S1" evidence="20">
    <location>
        <begin position="328"/>
        <end position="562"/>
    </location>
</feature>
<feature type="transmembrane region" description="Helical" evidence="18">
    <location>
        <begin position="1203"/>
        <end position="1223"/>
    </location>
</feature>
<evidence type="ECO:0000256" key="11">
    <source>
        <dbReference type="ARBA" id="ARBA00023180"/>
    </source>
</evidence>
<dbReference type="PRINTS" id="PR00722">
    <property type="entry name" value="CHYMOTRYPSIN"/>
</dbReference>
<dbReference type="InterPro" id="IPR033116">
    <property type="entry name" value="TRYPSIN_SER"/>
</dbReference>
<dbReference type="FunFam" id="2.40.10.10:FF:000044">
    <property type="entry name" value="polyserase-2 isoform X1"/>
    <property type="match status" value="2"/>
</dbReference>
<dbReference type="GO" id="GO:0006508">
    <property type="term" value="P:proteolysis"/>
    <property type="evidence" value="ECO:0007669"/>
    <property type="project" value="UniProtKB-KW"/>
</dbReference>
<protein>
    <recommendedName>
        <fullName evidence="13">Polyserase-2</fullName>
    </recommendedName>
    <alternativeName>
        <fullName evidence="15">Polyserine protease 2</fullName>
    </alternativeName>
    <alternativeName>
        <fullName evidence="14">Serine protease 36</fullName>
    </alternativeName>
</protein>
<feature type="region of interest" description="Disordered" evidence="17">
    <location>
        <begin position="299"/>
        <end position="319"/>
    </location>
</feature>
<evidence type="ECO:0000256" key="7">
    <source>
        <dbReference type="ARBA" id="ARBA00022801"/>
    </source>
</evidence>
<feature type="signal peptide" evidence="19">
    <location>
        <begin position="1"/>
        <end position="16"/>
    </location>
</feature>
<name>A0A9J7GSK6_CRIGR</name>
<keyword evidence="4 16" id="KW-0645">Protease</keyword>
<proteinExistence type="predicted"/>
<accession>A0A9J7GSK6</accession>
<dbReference type="Gene3D" id="2.40.10.10">
    <property type="entry name" value="Trypsin-like serine proteases"/>
    <property type="match status" value="5"/>
</dbReference>
<dbReference type="InterPro" id="IPR009003">
    <property type="entry name" value="Peptidase_S1_PA"/>
</dbReference>
<evidence type="ECO:0000256" key="16">
    <source>
        <dbReference type="RuleBase" id="RU363034"/>
    </source>
</evidence>
<dbReference type="Proteomes" id="UP001108280">
    <property type="component" value="Chromosome 3"/>
</dbReference>
<dbReference type="KEGG" id="cge:100758312"/>
<dbReference type="PROSITE" id="PS00134">
    <property type="entry name" value="TRYPSIN_HIS"/>
    <property type="match status" value="2"/>
</dbReference>
<evidence type="ECO:0000256" key="10">
    <source>
        <dbReference type="ARBA" id="ARBA00023157"/>
    </source>
</evidence>
<dbReference type="AlphaFoldDB" id="A0A9J7GSK6"/>
<evidence type="ECO:0000256" key="8">
    <source>
        <dbReference type="ARBA" id="ARBA00022825"/>
    </source>
</evidence>
<feature type="domain" description="Peptidase S1" evidence="20">
    <location>
        <begin position="608"/>
        <end position="815"/>
    </location>
</feature>
<evidence type="ECO:0000256" key="19">
    <source>
        <dbReference type="SAM" id="SignalP"/>
    </source>
</evidence>
<dbReference type="FunFam" id="2.40.10.10:FF:000024">
    <property type="entry name" value="Serine protease 53"/>
    <property type="match status" value="1"/>
</dbReference>
<evidence type="ECO:0000313" key="21">
    <source>
        <dbReference type="Proteomes" id="UP001108280"/>
    </source>
</evidence>
<keyword evidence="6" id="KW-0677">Repeat</keyword>
<keyword evidence="18" id="KW-1133">Transmembrane helix</keyword>
<keyword evidence="3" id="KW-0272">Extracellular matrix</keyword>
<dbReference type="SMART" id="SM00020">
    <property type="entry name" value="Tryp_SPc"/>
    <property type="match status" value="3"/>
</dbReference>
<dbReference type="RefSeq" id="XP_035297504.1">
    <property type="nucleotide sequence ID" value="XM_035441613.1"/>
</dbReference>
<evidence type="ECO:0000256" key="2">
    <source>
        <dbReference type="ARBA" id="ARBA00022525"/>
    </source>
</evidence>
<keyword evidence="8 16" id="KW-0720">Serine protease</keyword>
<keyword evidence="11" id="KW-0325">Glycoprotein</keyword>
<evidence type="ECO:0000256" key="18">
    <source>
        <dbReference type="SAM" id="Phobius"/>
    </source>
</evidence>
<dbReference type="GeneID" id="100758312"/>
<evidence type="ECO:0000256" key="1">
    <source>
        <dbReference type="ARBA" id="ARBA00004498"/>
    </source>
</evidence>
<evidence type="ECO:0000256" key="17">
    <source>
        <dbReference type="SAM" id="MobiDB-lite"/>
    </source>
</evidence>
<reference evidence="21" key="1">
    <citation type="journal article" date="2018" name="Biotechnol. Bioeng.">
        <title>A reference genome of the Chinese hamster based on a hybrid assembly strategy.</title>
        <authorList>
            <person name="Rupp O."/>
            <person name="MacDonald M.L."/>
            <person name="Li S."/>
            <person name="Dhiman H."/>
            <person name="Polson S."/>
            <person name="Griep S."/>
            <person name="Heffner K."/>
            <person name="Hernandez I."/>
            <person name="Brinkrolf K."/>
            <person name="Jadhav V."/>
            <person name="Samoudi M."/>
            <person name="Hao H."/>
            <person name="Kingham B."/>
            <person name="Goesmann A."/>
            <person name="Betenbaugh M.J."/>
            <person name="Lewis N.E."/>
            <person name="Borth N."/>
            <person name="Lee K.H."/>
        </authorList>
    </citation>
    <scope>NUCLEOTIDE SEQUENCE [LARGE SCALE GENOMIC DNA]</scope>
    <source>
        <strain evidence="21">17A/GY</strain>
    </source>
</reference>
<keyword evidence="18" id="KW-0472">Membrane</keyword>
<comment type="function">
    <text evidence="12">Serine protease. Hydrolyzes the peptides N-t-Boc-Gln-Ala-Arg-AMC and N-t-Boc-Gln-Gly-Arg-AMC and, to a lesser extent, N-t-Boc-Ala-Phe-Lys-AMC and N-t-Boc-Val-Leu-Lys-AMC. Has a preference for substrates with an Arg instead of a Lys residue in position P1.</text>
</comment>
<dbReference type="OrthoDB" id="10002959at2759"/>
<reference evidence="22" key="3">
    <citation type="submission" date="2025-08" db="UniProtKB">
        <authorList>
            <consortium name="RefSeq"/>
        </authorList>
    </citation>
    <scope>IDENTIFICATION</scope>
    <source>
        <strain evidence="22">17A/GY</strain>
        <tissue evidence="22">Liver</tissue>
    </source>
</reference>
<comment type="subcellular location">
    <subcellularLocation>
        <location evidence="1">Secreted</location>
        <location evidence="1">Extracellular space</location>
        <location evidence="1">Extracellular matrix</location>
    </subcellularLocation>
</comment>
<evidence type="ECO:0000256" key="4">
    <source>
        <dbReference type="ARBA" id="ARBA00022670"/>
    </source>
</evidence>
<keyword evidence="18" id="KW-0812">Transmembrane</keyword>
<dbReference type="GO" id="GO:0010765">
    <property type="term" value="P:positive regulation of sodium ion transport"/>
    <property type="evidence" value="ECO:0007669"/>
    <property type="project" value="TreeGrafter"/>
</dbReference>
<dbReference type="FunFam" id="2.40.10.10:FF:000039">
    <property type="entry name" value="Brain-specific serine protease 4"/>
    <property type="match status" value="1"/>
</dbReference>
<dbReference type="PANTHER" id="PTHR24253">
    <property type="entry name" value="TRANSMEMBRANE PROTEASE SERINE"/>
    <property type="match status" value="1"/>
</dbReference>
<evidence type="ECO:0000256" key="14">
    <source>
        <dbReference type="ARBA" id="ARBA00075643"/>
    </source>
</evidence>
<feature type="domain" description="Peptidase S1" evidence="20">
    <location>
        <begin position="49"/>
        <end position="293"/>
    </location>
</feature>
<evidence type="ECO:0000256" key="13">
    <source>
        <dbReference type="ARBA" id="ARBA00070432"/>
    </source>
</evidence>
<evidence type="ECO:0000256" key="3">
    <source>
        <dbReference type="ARBA" id="ARBA00022530"/>
    </source>
</evidence>
<evidence type="ECO:0000256" key="5">
    <source>
        <dbReference type="ARBA" id="ARBA00022729"/>
    </source>
</evidence>
<dbReference type="RefSeq" id="XP_035317428.1">
    <property type="nucleotide sequence ID" value="XM_035461537.1"/>
</dbReference>
<evidence type="ECO:0000256" key="15">
    <source>
        <dbReference type="ARBA" id="ARBA00078124"/>
    </source>
</evidence>
<evidence type="ECO:0000313" key="22">
    <source>
        <dbReference type="RefSeq" id="XP_035297504.1"/>
    </source>
</evidence>
<dbReference type="GO" id="GO:0004252">
    <property type="term" value="F:serine-type endopeptidase activity"/>
    <property type="evidence" value="ECO:0007669"/>
    <property type="project" value="InterPro"/>
</dbReference>
<feature type="domain" description="Peptidase S1" evidence="20">
    <location>
        <begin position="928"/>
        <end position="1169"/>
    </location>
</feature>
<evidence type="ECO:0000256" key="12">
    <source>
        <dbReference type="ARBA" id="ARBA00055906"/>
    </source>
</evidence>
<evidence type="ECO:0000256" key="6">
    <source>
        <dbReference type="ARBA" id="ARBA00022737"/>
    </source>
</evidence>
<reference evidence="21" key="2">
    <citation type="journal article" date="2020" name="Biotechnol. Bioeng.">
        <title>Chromosome-scale scaffolds for the Chinese hamster reference genome assembly to facilitate the study of the CHO epigenome.</title>
        <authorList>
            <person name="Hilliard W."/>
            <person name="MacDonald M."/>
            <person name="Lee K.H."/>
        </authorList>
    </citation>
    <scope>NUCLEOTIDE SEQUENCE [LARGE SCALE GENOMIC DNA]</scope>
    <source>
        <strain evidence="21">17A/GY</strain>
    </source>
</reference>